<comment type="caution">
    <text evidence="1">The sequence shown here is derived from an EMBL/GenBank/DDBJ whole genome shotgun (WGS) entry which is preliminary data.</text>
</comment>
<evidence type="ECO:0000313" key="2">
    <source>
        <dbReference type="Proteomes" id="UP000317303"/>
    </source>
</evidence>
<evidence type="ECO:0000313" key="1">
    <source>
        <dbReference type="EMBL" id="TWH22084.1"/>
    </source>
</evidence>
<keyword evidence="2" id="KW-1185">Reference proteome</keyword>
<dbReference type="EMBL" id="VLJV01000001">
    <property type="protein sequence ID" value="TWH22084.1"/>
    <property type="molecule type" value="Genomic_DNA"/>
</dbReference>
<gene>
    <name evidence="1" type="ORF">JD82_03957</name>
</gene>
<dbReference type="AlphaFoldDB" id="A0A660CI36"/>
<accession>A0A660CI36</accession>
<sequence length="42" mass="5100">MSFPPKFVFPLEARRTPPKFVFPLEARRTPLLSNSRWRHHDH</sequence>
<proteinExistence type="predicted"/>
<reference evidence="1 2" key="1">
    <citation type="submission" date="2019-07" db="EMBL/GenBank/DDBJ databases">
        <title>R&amp;d 2014.</title>
        <authorList>
            <person name="Klenk H.-P."/>
        </authorList>
    </citation>
    <scope>NUCLEOTIDE SEQUENCE [LARGE SCALE GENOMIC DNA]</scope>
    <source>
        <strain evidence="1 2">DSM 43194</strain>
    </source>
</reference>
<organism evidence="1 2">
    <name type="scientific">Prauserella rugosa</name>
    <dbReference type="NCBI Taxonomy" id="43354"/>
    <lineage>
        <taxon>Bacteria</taxon>
        <taxon>Bacillati</taxon>
        <taxon>Actinomycetota</taxon>
        <taxon>Actinomycetes</taxon>
        <taxon>Pseudonocardiales</taxon>
        <taxon>Pseudonocardiaceae</taxon>
        <taxon>Prauserella</taxon>
    </lineage>
</organism>
<protein>
    <submittedName>
        <fullName evidence="1">Uncharacterized protein</fullName>
    </submittedName>
</protein>
<name>A0A660CI36_9PSEU</name>
<dbReference type="Proteomes" id="UP000317303">
    <property type="component" value="Unassembled WGS sequence"/>
</dbReference>